<sequence>MTSWTKPPSNVPASTKPTIGTKRPHLDFQLWRAPPLPPMPNPASFATANLPSLTTSGPQTSTSVLNAPCTPMGMKDDTERAAGHAPSPSPDFPPSKASMPMQAMAEMGMDVGDMGGVSGLVGWYREYGLGRREEPGGMSGLEGMGGLGMGLGEMAGLGGLGDTGRMGGMGIGRRLNERVDNMGMTGGVGVDTDMDDDPDRMFQGFLKTHKAYDSLDLPLTPGLKPQPSDGSIRIPGSSGQPTMPTSPGTDFNMDEVVILLDSQNSVFQPYSEEKAARDTHSDLAGPSQASGSSLFAAPSYSSPFSNVPSDNDFY</sequence>
<evidence type="ECO:0000256" key="1">
    <source>
        <dbReference type="SAM" id="MobiDB-lite"/>
    </source>
</evidence>
<dbReference type="EMBL" id="OZ037953">
    <property type="protein sequence ID" value="CAL1698546.1"/>
    <property type="molecule type" value="Genomic_DNA"/>
</dbReference>
<reference evidence="3" key="1">
    <citation type="submission" date="2024-04" db="EMBL/GenBank/DDBJ databases">
        <authorList>
            <person name="Shaw F."/>
            <person name="Minotto A."/>
        </authorList>
    </citation>
    <scope>NUCLEOTIDE SEQUENCE [LARGE SCALE GENOMIC DNA]</scope>
</reference>
<evidence type="ECO:0000313" key="2">
    <source>
        <dbReference type="EMBL" id="CAL1698546.1"/>
    </source>
</evidence>
<feature type="compositionally biased region" description="Polar residues" evidence="1">
    <location>
        <begin position="44"/>
        <end position="65"/>
    </location>
</feature>
<gene>
    <name evidence="2" type="ORF">GFSPODELE1_LOCUS2200</name>
</gene>
<feature type="compositionally biased region" description="Polar residues" evidence="1">
    <location>
        <begin position="287"/>
        <end position="314"/>
    </location>
</feature>
<accession>A0ABP1CS90</accession>
<feature type="compositionally biased region" description="Polar residues" evidence="1">
    <location>
        <begin position="1"/>
        <end position="18"/>
    </location>
</feature>
<proteinExistence type="predicted"/>
<evidence type="ECO:0000313" key="3">
    <source>
        <dbReference type="Proteomes" id="UP001497453"/>
    </source>
</evidence>
<feature type="compositionally biased region" description="Basic and acidic residues" evidence="1">
    <location>
        <begin position="271"/>
        <end position="281"/>
    </location>
</feature>
<feature type="region of interest" description="Disordered" evidence="1">
    <location>
        <begin position="1"/>
        <end position="97"/>
    </location>
</feature>
<feature type="region of interest" description="Disordered" evidence="1">
    <location>
        <begin position="217"/>
        <end position="249"/>
    </location>
</feature>
<feature type="compositionally biased region" description="Polar residues" evidence="1">
    <location>
        <begin position="237"/>
        <end position="249"/>
    </location>
</feature>
<feature type="region of interest" description="Disordered" evidence="1">
    <location>
        <begin position="269"/>
        <end position="314"/>
    </location>
</feature>
<dbReference type="Proteomes" id="UP001497453">
    <property type="component" value="Chromosome 10"/>
</dbReference>
<name>A0ABP1CS90_9APHY</name>
<keyword evidence="3" id="KW-1185">Reference proteome</keyword>
<protein>
    <submittedName>
        <fullName evidence="2">Uncharacterized protein</fullName>
    </submittedName>
</protein>
<organism evidence="2 3">
    <name type="scientific">Somion occarium</name>
    <dbReference type="NCBI Taxonomy" id="3059160"/>
    <lineage>
        <taxon>Eukaryota</taxon>
        <taxon>Fungi</taxon>
        <taxon>Dikarya</taxon>
        <taxon>Basidiomycota</taxon>
        <taxon>Agaricomycotina</taxon>
        <taxon>Agaricomycetes</taxon>
        <taxon>Polyporales</taxon>
        <taxon>Cerrenaceae</taxon>
        <taxon>Somion</taxon>
    </lineage>
</organism>